<feature type="chain" id="PRO_5043967440" evidence="1">
    <location>
        <begin position="19"/>
        <end position="204"/>
    </location>
</feature>
<keyword evidence="1" id="KW-0732">Signal</keyword>
<name>A0AAV8V319_9RHOD</name>
<evidence type="ECO:0000256" key="1">
    <source>
        <dbReference type="SAM" id="SignalP"/>
    </source>
</evidence>
<feature type="signal peptide" evidence="1">
    <location>
        <begin position="1"/>
        <end position="18"/>
    </location>
</feature>
<evidence type="ECO:0000313" key="2">
    <source>
        <dbReference type="EMBL" id="KAJ8908619.1"/>
    </source>
</evidence>
<sequence length="204" mass="22647">MRSVSLFVVVVVLGYALAQDMSLTEQAVVRSGDYTCASWADTFNIVTLGSILNLVCSPLIVGGKYSVIGGVCSFVTRFGGRTCIGFTFAAKPHWKVTNLYAGVRDNCDDTPDYPFQSRSRQFFFGKTLYVCLDEYSSDSPGCCNKRQCLYAKVKAKRKMCDESGNCTYGRTKFGYPPLALPNCEPKLWYVGCSVQLKCSWPKRT</sequence>
<gene>
    <name evidence="2" type="ORF">NDN08_005324</name>
</gene>
<keyword evidence="3" id="KW-1185">Reference proteome</keyword>
<protein>
    <submittedName>
        <fullName evidence="2">Uncharacterized protein</fullName>
    </submittedName>
</protein>
<reference evidence="2 3" key="1">
    <citation type="journal article" date="2023" name="Nat. Commun.">
        <title>Origin of minicircular mitochondrial genomes in red algae.</title>
        <authorList>
            <person name="Lee Y."/>
            <person name="Cho C.H."/>
            <person name="Lee Y.M."/>
            <person name="Park S.I."/>
            <person name="Yang J.H."/>
            <person name="West J.A."/>
            <person name="Bhattacharya D."/>
            <person name="Yoon H.S."/>
        </authorList>
    </citation>
    <scope>NUCLEOTIDE SEQUENCE [LARGE SCALE GENOMIC DNA]</scope>
    <source>
        <strain evidence="2 3">CCMP1338</strain>
        <tissue evidence="2">Whole cell</tissue>
    </source>
</reference>
<comment type="caution">
    <text evidence="2">The sequence shown here is derived from an EMBL/GenBank/DDBJ whole genome shotgun (WGS) entry which is preliminary data.</text>
</comment>
<evidence type="ECO:0000313" key="3">
    <source>
        <dbReference type="Proteomes" id="UP001157974"/>
    </source>
</evidence>
<proteinExistence type="predicted"/>
<dbReference type="EMBL" id="JAMWBK010000001">
    <property type="protein sequence ID" value="KAJ8908619.1"/>
    <property type="molecule type" value="Genomic_DNA"/>
</dbReference>
<organism evidence="2 3">
    <name type="scientific">Rhodosorus marinus</name>
    <dbReference type="NCBI Taxonomy" id="101924"/>
    <lineage>
        <taxon>Eukaryota</taxon>
        <taxon>Rhodophyta</taxon>
        <taxon>Stylonematophyceae</taxon>
        <taxon>Stylonematales</taxon>
        <taxon>Stylonemataceae</taxon>
        <taxon>Rhodosorus</taxon>
    </lineage>
</organism>
<accession>A0AAV8V319</accession>
<dbReference type="Proteomes" id="UP001157974">
    <property type="component" value="Unassembled WGS sequence"/>
</dbReference>
<dbReference type="AlphaFoldDB" id="A0AAV8V319"/>